<dbReference type="AlphaFoldDB" id="A0A9N9Q7S3"/>
<evidence type="ECO:0000256" key="1">
    <source>
        <dbReference type="SAM" id="MobiDB-lite"/>
    </source>
</evidence>
<accession>A0A9N9Q7S3</accession>
<reference evidence="2" key="1">
    <citation type="submission" date="2021-07" db="EMBL/GenBank/DDBJ databases">
        <authorList>
            <person name="Durling M."/>
        </authorList>
    </citation>
    <scope>NUCLEOTIDE SEQUENCE</scope>
</reference>
<dbReference type="Proteomes" id="UP000701801">
    <property type="component" value="Unassembled WGS sequence"/>
</dbReference>
<feature type="region of interest" description="Disordered" evidence="1">
    <location>
        <begin position="220"/>
        <end position="247"/>
    </location>
</feature>
<name>A0A9N9Q7S3_9HELO</name>
<feature type="compositionally biased region" description="Basic and acidic residues" evidence="1">
    <location>
        <begin position="27"/>
        <end position="39"/>
    </location>
</feature>
<feature type="region of interest" description="Disordered" evidence="1">
    <location>
        <begin position="409"/>
        <end position="440"/>
    </location>
</feature>
<feature type="compositionally biased region" description="Polar residues" evidence="1">
    <location>
        <begin position="221"/>
        <end position="247"/>
    </location>
</feature>
<feature type="region of interest" description="Disordered" evidence="1">
    <location>
        <begin position="21"/>
        <end position="59"/>
    </location>
</feature>
<keyword evidence="3" id="KW-1185">Reference proteome</keyword>
<organism evidence="2 3">
    <name type="scientific">Hymenoscyphus albidus</name>
    <dbReference type="NCBI Taxonomy" id="595503"/>
    <lineage>
        <taxon>Eukaryota</taxon>
        <taxon>Fungi</taxon>
        <taxon>Dikarya</taxon>
        <taxon>Ascomycota</taxon>
        <taxon>Pezizomycotina</taxon>
        <taxon>Leotiomycetes</taxon>
        <taxon>Helotiales</taxon>
        <taxon>Helotiaceae</taxon>
        <taxon>Hymenoscyphus</taxon>
    </lineage>
</organism>
<feature type="region of interest" description="Disordered" evidence="1">
    <location>
        <begin position="140"/>
        <end position="190"/>
    </location>
</feature>
<feature type="region of interest" description="Disordered" evidence="1">
    <location>
        <begin position="73"/>
        <end position="95"/>
    </location>
</feature>
<dbReference type="EMBL" id="CAJVRM010000203">
    <property type="protein sequence ID" value="CAG8977071.1"/>
    <property type="molecule type" value="Genomic_DNA"/>
</dbReference>
<feature type="compositionally biased region" description="Low complexity" evidence="1">
    <location>
        <begin position="140"/>
        <end position="158"/>
    </location>
</feature>
<feature type="region of interest" description="Disordered" evidence="1">
    <location>
        <begin position="328"/>
        <end position="358"/>
    </location>
</feature>
<protein>
    <submittedName>
        <fullName evidence="2">Uncharacterized protein</fullName>
    </submittedName>
</protein>
<sequence length="569" mass="62327">MCLFQAITFLCKHTVTKSTDCSPAQRDSARHTISRRDLTPTELCPDCRPSRPKKYHKSRSIKDMVLPKLRRARRTTKTFSSQESREIEKQPPQKLDAKAIKRAQSLTGACLRSTKSNPDVIAMINKEMAKNRSYAASLISSSSSDSSIRQPSSVSSQVGDRRASTPTGKDLAWLSGHVGYGPNQSPLDDRKPLLTSQAIETRSPTPPVQDLESLSGYVAYSPNQSSLNDRNNLPSQRPTNHKSTASMPNLLKIGTGMAWLTEEDLGASARRGSRAEEQAKEFHNSCYNGSSSASPSAHVELPGSEIPQVPSRFRRPLPAELAVGHPSKIRPSELAASAVPSSRTRGPTSKASHPSNIPALLQPGYVEPDQATRIDVSPIPALLKPGYQEPDRATRMEPFTTIPDILLTAPTPPSPSPSDTRPTAQPLVSRPLTPALPLSPILTSKRGQNYQTMNLHRSKNEIMRDQNGHLVPRFAGQALPIIGVRPTHREQNQSVARNSPILDADLQDTELLFGFADEYSARGKKLGDARGTGRVSEPHYGFLNEASVVDKVDDKSSLQKSGCRQSWWR</sequence>
<feature type="compositionally biased region" description="Basic residues" evidence="1">
    <location>
        <begin position="50"/>
        <end position="59"/>
    </location>
</feature>
<evidence type="ECO:0000313" key="3">
    <source>
        <dbReference type="Proteomes" id="UP000701801"/>
    </source>
</evidence>
<dbReference type="OrthoDB" id="10381819at2759"/>
<proteinExistence type="predicted"/>
<feature type="compositionally biased region" description="Polar residues" evidence="1">
    <location>
        <begin position="339"/>
        <end position="355"/>
    </location>
</feature>
<evidence type="ECO:0000313" key="2">
    <source>
        <dbReference type="EMBL" id="CAG8977071.1"/>
    </source>
</evidence>
<gene>
    <name evidence="2" type="ORF">HYALB_00005779</name>
</gene>
<comment type="caution">
    <text evidence="2">The sequence shown here is derived from an EMBL/GenBank/DDBJ whole genome shotgun (WGS) entry which is preliminary data.</text>
</comment>
<feature type="compositionally biased region" description="Basic and acidic residues" evidence="1">
    <location>
        <begin position="83"/>
        <end position="95"/>
    </location>
</feature>